<feature type="region of interest" description="Disordered" evidence="1">
    <location>
        <begin position="123"/>
        <end position="184"/>
    </location>
</feature>
<evidence type="ECO:0000256" key="2">
    <source>
        <dbReference type="SAM" id="SignalP"/>
    </source>
</evidence>
<reference evidence="3 4" key="1">
    <citation type="submission" date="2023-07" db="EMBL/GenBank/DDBJ databases">
        <title>Comparative genomics of wheat-associated soil bacteria to identify genetic determinants of phenazine resistance.</title>
        <authorList>
            <person name="Mouncey N."/>
        </authorList>
    </citation>
    <scope>NUCLEOTIDE SEQUENCE [LARGE SCALE GENOMIC DNA]</scope>
    <source>
        <strain evidence="3 4">W2I16</strain>
    </source>
</reference>
<gene>
    <name evidence="3" type="ORF">QFZ49_006109</name>
</gene>
<feature type="compositionally biased region" description="Basic and acidic residues" evidence="1">
    <location>
        <begin position="287"/>
        <end position="302"/>
    </location>
</feature>
<comment type="caution">
    <text evidence="3">The sequence shown here is derived from an EMBL/GenBank/DDBJ whole genome shotgun (WGS) entry which is preliminary data.</text>
</comment>
<protein>
    <submittedName>
        <fullName evidence="3">Uncharacterized protein</fullName>
    </submittedName>
</protein>
<dbReference type="Proteomes" id="UP001223072">
    <property type="component" value="Unassembled WGS sequence"/>
</dbReference>
<name>A0ABU0RVY1_9ACTN</name>
<feature type="signal peptide" evidence="2">
    <location>
        <begin position="1"/>
        <end position="27"/>
    </location>
</feature>
<evidence type="ECO:0000256" key="1">
    <source>
        <dbReference type="SAM" id="MobiDB-lite"/>
    </source>
</evidence>
<evidence type="ECO:0000313" key="4">
    <source>
        <dbReference type="Proteomes" id="UP001223072"/>
    </source>
</evidence>
<keyword evidence="4" id="KW-1185">Reference proteome</keyword>
<accession>A0ABU0RVY1</accession>
<feature type="compositionally biased region" description="Basic and acidic residues" evidence="1">
    <location>
        <begin position="143"/>
        <end position="157"/>
    </location>
</feature>
<feature type="chain" id="PRO_5047021681" evidence="2">
    <location>
        <begin position="28"/>
        <end position="302"/>
    </location>
</feature>
<organism evidence="3 4">
    <name type="scientific">Streptomyces turgidiscabies</name>
    <dbReference type="NCBI Taxonomy" id="85558"/>
    <lineage>
        <taxon>Bacteria</taxon>
        <taxon>Bacillati</taxon>
        <taxon>Actinomycetota</taxon>
        <taxon>Actinomycetes</taxon>
        <taxon>Kitasatosporales</taxon>
        <taxon>Streptomycetaceae</taxon>
        <taxon>Streptomyces</taxon>
    </lineage>
</organism>
<keyword evidence="2" id="KW-0732">Signal</keyword>
<feature type="compositionally biased region" description="Basic residues" evidence="1">
    <location>
        <begin position="158"/>
        <end position="168"/>
    </location>
</feature>
<dbReference type="RefSeq" id="WP_307629609.1">
    <property type="nucleotide sequence ID" value="NZ_JAUSZS010000008.1"/>
</dbReference>
<dbReference type="EMBL" id="JAUSZS010000008">
    <property type="protein sequence ID" value="MDQ0936134.1"/>
    <property type="molecule type" value="Genomic_DNA"/>
</dbReference>
<proteinExistence type="predicted"/>
<feature type="region of interest" description="Disordered" evidence="1">
    <location>
        <begin position="268"/>
        <end position="302"/>
    </location>
</feature>
<evidence type="ECO:0000313" key="3">
    <source>
        <dbReference type="EMBL" id="MDQ0936134.1"/>
    </source>
</evidence>
<sequence length="302" mass="32277">MIRARRIGVTAVAVLAALAGSPGLAQAEVPYESGTLTARNGNDKPLPQGWRINKEGGARELVWRAPKAVPMGDARVEFRTGNRLLGVPKPAKDGQTFRLALDGTRPGQLTGLQVTAAGRRLDAAADDTHRSRSRQAGLPARLAEARPARLRAAEHDRHGVRRVRHRLLRPPGDAGFGPGGRAQGDTAYGDDAAYDIAVKAVRNAVVGRHRGGLTVENDDPEPVITLSPVADRVTEGETLRWRLSVDAPAAVDIWQSVLVLAPAEGAGLSTKDVDPQWLKDSSGDVPDPERPLSDAHLWVDKP</sequence>